<feature type="domain" description="Heterokaryon incompatibility" evidence="1">
    <location>
        <begin position="23"/>
        <end position="115"/>
    </location>
</feature>
<dbReference type="InterPro" id="IPR058525">
    <property type="entry name" value="DUF8212"/>
</dbReference>
<keyword evidence="4" id="KW-1185">Reference proteome</keyword>
<dbReference type="Pfam" id="PF06985">
    <property type="entry name" value="HET"/>
    <property type="match status" value="1"/>
</dbReference>
<dbReference type="EMBL" id="MU863969">
    <property type="protein sequence ID" value="KAK4197146.1"/>
    <property type="molecule type" value="Genomic_DNA"/>
</dbReference>
<dbReference type="PANTHER" id="PTHR10622:SF12">
    <property type="entry name" value="HET DOMAIN-CONTAINING PROTEIN"/>
    <property type="match status" value="1"/>
</dbReference>
<dbReference type="Proteomes" id="UP001303160">
    <property type="component" value="Unassembled WGS sequence"/>
</dbReference>
<dbReference type="AlphaFoldDB" id="A0AAN6XCQ0"/>
<proteinExistence type="predicted"/>
<organism evidence="3 4">
    <name type="scientific">Triangularia verruculosa</name>
    <dbReference type="NCBI Taxonomy" id="2587418"/>
    <lineage>
        <taxon>Eukaryota</taxon>
        <taxon>Fungi</taxon>
        <taxon>Dikarya</taxon>
        <taxon>Ascomycota</taxon>
        <taxon>Pezizomycotina</taxon>
        <taxon>Sordariomycetes</taxon>
        <taxon>Sordariomycetidae</taxon>
        <taxon>Sordariales</taxon>
        <taxon>Podosporaceae</taxon>
        <taxon>Triangularia</taxon>
    </lineage>
</organism>
<reference evidence="3" key="2">
    <citation type="submission" date="2023-05" db="EMBL/GenBank/DDBJ databases">
        <authorList>
            <consortium name="Lawrence Berkeley National Laboratory"/>
            <person name="Steindorff A."/>
            <person name="Hensen N."/>
            <person name="Bonometti L."/>
            <person name="Westerberg I."/>
            <person name="Brannstrom I.O."/>
            <person name="Guillou S."/>
            <person name="Cros-Aarteil S."/>
            <person name="Calhoun S."/>
            <person name="Haridas S."/>
            <person name="Kuo A."/>
            <person name="Mondo S."/>
            <person name="Pangilinan J."/>
            <person name="Riley R."/>
            <person name="Labutti K."/>
            <person name="Andreopoulos B."/>
            <person name="Lipzen A."/>
            <person name="Chen C."/>
            <person name="Yanf M."/>
            <person name="Daum C."/>
            <person name="Ng V."/>
            <person name="Clum A."/>
            <person name="Ohm R."/>
            <person name="Martin F."/>
            <person name="Silar P."/>
            <person name="Natvig D."/>
            <person name="Lalanne C."/>
            <person name="Gautier V."/>
            <person name="Ament-Velasquez S.L."/>
            <person name="Kruys A."/>
            <person name="Hutchinson M.I."/>
            <person name="Powell A.J."/>
            <person name="Barry K."/>
            <person name="Miller A.N."/>
            <person name="Grigoriev I.V."/>
            <person name="Debuchy R."/>
            <person name="Gladieux P."/>
            <person name="Thoren M.H."/>
            <person name="Johannesson H."/>
        </authorList>
    </citation>
    <scope>NUCLEOTIDE SEQUENCE</scope>
    <source>
        <strain evidence="3">CBS 315.58</strain>
    </source>
</reference>
<evidence type="ECO:0000259" key="1">
    <source>
        <dbReference type="Pfam" id="PF06985"/>
    </source>
</evidence>
<protein>
    <submittedName>
        <fullName evidence="3">Heterokaryon incompatibility protein-domain-containing protein</fullName>
    </submittedName>
</protein>
<accession>A0AAN6XCQ0</accession>
<evidence type="ECO:0000313" key="4">
    <source>
        <dbReference type="Proteomes" id="UP001303160"/>
    </source>
</evidence>
<reference evidence="3" key="1">
    <citation type="journal article" date="2023" name="Mol. Phylogenet. Evol.">
        <title>Genome-scale phylogeny and comparative genomics of the fungal order Sordariales.</title>
        <authorList>
            <person name="Hensen N."/>
            <person name="Bonometti L."/>
            <person name="Westerberg I."/>
            <person name="Brannstrom I.O."/>
            <person name="Guillou S."/>
            <person name="Cros-Aarteil S."/>
            <person name="Calhoun S."/>
            <person name="Haridas S."/>
            <person name="Kuo A."/>
            <person name="Mondo S."/>
            <person name="Pangilinan J."/>
            <person name="Riley R."/>
            <person name="LaButti K."/>
            <person name="Andreopoulos B."/>
            <person name="Lipzen A."/>
            <person name="Chen C."/>
            <person name="Yan M."/>
            <person name="Daum C."/>
            <person name="Ng V."/>
            <person name="Clum A."/>
            <person name="Steindorff A."/>
            <person name="Ohm R.A."/>
            <person name="Martin F."/>
            <person name="Silar P."/>
            <person name="Natvig D.O."/>
            <person name="Lalanne C."/>
            <person name="Gautier V."/>
            <person name="Ament-Velasquez S.L."/>
            <person name="Kruys A."/>
            <person name="Hutchinson M.I."/>
            <person name="Powell A.J."/>
            <person name="Barry K."/>
            <person name="Miller A.N."/>
            <person name="Grigoriev I.V."/>
            <person name="Debuchy R."/>
            <person name="Gladieux P."/>
            <person name="Hiltunen Thoren M."/>
            <person name="Johannesson H."/>
        </authorList>
    </citation>
    <scope>NUCLEOTIDE SEQUENCE</scope>
    <source>
        <strain evidence="3">CBS 315.58</strain>
    </source>
</reference>
<evidence type="ECO:0000313" key="3">
    <source>
        <dbReference type="EMBL" id="KAK4197146.1"/>
    </source>
</evidence>
<gene>
    <name evidence="3" type="ORF">QBC40DRAFT_181750</name>
</gene>
<dbReference type="InterPro" id="IPR010730">
    <property type="entry name" value="HET"/>
</dbReference>
<dbReference type="PANTHER" id="PTHR10622">
    <property type="entry name" value="HET DOMAIN-CONTAINING PROTEIN"/>
    <property type="match status" value="1"/>
</dbReference>
<evidence type="ECO:0000259" key="2">
    <source>
        <dbReference type="Pfam" id="PF26640"/>
    </source>
</evidence>
<sequence length="548" mass="61164">MRLINASSLQLEWFMDHEQAPPYAILSHTWGDGEVTLQDFTSADRSAARSLAGFAKIELTCHQALKDGLSHAWVDTCCIDKTSSAELSEAINSMYEWYKHSAICYAFLEDLSADEPLTSGDDTSCTGFTKCRWFSRGWTLQELIAPETVQFYDADWNLRGTKASLAHLLTAITRIEESVLRGETDIFTLPVASRMAWAADRVTSRVEDIAYSLLGIFSVNMAMLYGEGRRAFIRLQEEILRESNDTSIFAWKATGGSKTQRLRGILAESPSEFAYAVGIKMTSDPRFDNEFAITNKGVRVEASTVIMGGRSILPLNCTLDGKVLGLYIVQYGSRLYARDRPELMATQGDGQDWTAQWENTSSLPIYVSKTLSPALSATLEIAHRHGIHLRHGFAFSAQVGPNGRKFSDPLGTAIGVVSWIHPMHRWDMSRQLFLTKQGEDFTALIMFGNEEMLGVLLAVGVADEEPWVSFIDAAEWRDKVSSHDQWDLREAKRIGMELQASKSKSAALRITKDTLDGELVYCIDMVETAYEEPLLAIESPLLEGLFLE</sequence>
<feature type="domain" description="DUF8212" evidence="2">
    <location>
        <begin position="230"/>
        <end position="254"/>
    </location>
</feature>
<comment type="caution">
    <text evidence="3">The sequence shown here is derived from an EMBL/GenBank/DDBJ whole genome shotgun (WGS) entry which is preliminary data.</text>
</comment>
<dbReference type="Pfam" id="PF26640">
    <property type="entry name" value="DUF8212"/>
    <property type="match status" value="1"/>
</dbReference>
<name>A0AAN6XCQ0_9PEZI</name>